<sequence>MVCNGRWPKYLSFAVNPIAGLVKWPLLVVSPKFATSSMILQSSKARLIA</sequence>
<protein>
    <submittedName>
        <fullName evidence="1">Uncharacterized protein</fullName>
    </submittedName>
</protein>
<dbReference type="AlphaFoldDB" id="A0A0A9G200"/>
<evidence type="ECO:0000313" key="1">
    <source>
        <dbReference type="EMBL" id="JAE18547.1"/>
    </source>
</evidence>
<proteinExistence type="predicted"/>
<dbReference type="EMBL" id="GBRH01179349">
    <property type="protein sequence ID" value="JAE18547.1"/>
    <property type="molecule type" value="Transcribed_RNA"/>
</dbReference>
<accession>A0A0A9G200</accession>
<organism evidence="1">
    <name type="scientific">Arundo donax</name>
    <name type="common">Giant reed</name>
    <name type="synonym">Donax arundinaceus</name>
    <dbReference type="NCBI Taxonomy" id="35708"/>
    <lineage>
        <taxon>Eukaryota</taxon>
        <taxon>Viridiplantae</taxon>
        <taxon>Streptophyta</taxon>
        <taxon>Embryophyta</taxon>
        <taxon>Tracheophyta</taxon>
        <taxon>Spermatophyta</taxon>
        <taxon>Magnoliopsida</taxon>
        <taxon>Liliopsida</taxon>
        <taxon>Poales</taxon>
        <taxon>Poaceae</taxon>
        <taxon>PACMAD clade</taxon>
        <taxon>Arundinoideae</taxon>
        <taxon>Arundineae</taxon>
        <taxon>Arundo</taxon>
    </lineage>
</organism>
<name>A0A0A9G200_ARUDO</name>
<reference evidence="1" key="1">
    <citation type="submission" date="2014-09" db="EMBL/GenBank/DDBJ databases">
        <authorList>
            <person name="Magalhaes I.L.F."/>
            <person name="Oliveira U."/>
            <person name="Santos F.R."/>
            <person name="Vidigal T.H.D.A."/>
            <person name="Brescovit A.D."/>
            <person name="Santos A.J."/>
        </authorList>
    </citation>
    <scope>NUCLEOTIDE SEQUENCE</scope>
    <source>
        <tissue evidence="1">Shoot tissue taken approximately 20 cm above the soil surface</tissue>
    </source>
</reference>
<reference evidence="1" key="2">
    <citation type="journal article" date="2015" name="Data Brief">
        <title>Shoot transcriptome of the giant reed, Arundo donax.</title>
        <authorList>
            <person name="Barrero R.A."/>
            <person name="Guerrero F.D."/>
            <person name="Moolhuijzen P."/>
            <person name="Goolsby J.A."/>
            <person name="Tidwell J."/>
            <person name="Bellgard S.E."/>
            <person name="Bellgard M.I."/>
        </authorList>
    </citation>
    <scope>NUCLEOTIDE SEQUENCE</scope>
    <source>
        <tissue evidence="1">Shoot tissue taken approximately 20 cm above the soil surface</tissue>
    </source>
</reference>